<comment type="caution">
    <text evidence="5">The sequence shown here is derived from an EMBL/GenBank/DDBJ whole genome shotgun (WGS) entry which is preliminary data.</text>
</comment>
<feature type="coiled-coil region" evidence="1">
    <location>
        <begin position="438"/>
        <end position="465"/>
    </location>
</feature>
<dbReference type="GO" id="GO:0007399">
    <property type="term" value="P:nervous system development"/>
    <property type="evidence" value="ECO:0007669"/>
    <property type="project" value="UniProtKB-ARBA"/>
</dbReference>
<keyword evidence="1" id="KW-0175">Coiled coil</keyword>
<dbReference type="GO" id="GO:0005886">
    <property type="term" value="C:plasma membrane"/>
    <property type="evidence" value="ECO:0007669"/>
    <property type="project" value="TreeGrafter"/>
</dbReference>
<dbReference type="InterPro" id="IPR014756">
    <property type="entry name" value="Ig_E-set"/>
</dbReference>
<dbReference type="GO" id="GO:0007162">
    <property type="term" value="P:negative regulation of cell adhesion"/>
    <property type="evidence" value="ECO:0007669"/>
    <property type="project" value="TreeGrafter"/>
</dbReference>
<feature type="domain" description="Plexin cytoplasmic RasGAP" evidence="4">
    <location>
        <begin position="484"/>
        <end position="667"/>
    </location>
</feature>
<dbReference type="SUPFAM" id="SSF48350">
    <property type="entry name" value="GTPase activation domain, GAP"/>
    <property type="match status" value="1"/>
</dbReference>
<accession>A0A9D3SUR2</accession>
<dbReference type="PANTHER" id="PTHR22625">
    <property type="entry name" value="PLEXIN"/>
    <property type="match status" value="1"/>
</dbReference>
<evidence type="ECO:0000313" key="6">
    <source>
        <dbReference type="Proteomes" id="UP001046870"/>
    </source>
</evidence>
<dbReference type="GO" id="GO:0008360">
    <property type="term" value="P:regulation of cell shape"/>
    <property type="evidence" value="ECO:0007669"/>
    <property type="project" value="TreeGrafter"/>
</dbReference>
<dbReference type="InterPro" id="IPR002909">
    <property type="entry name" value="IPT_dom"/>
</dbReference>
<dbReference type="AlphaFoldDB" id="A0A9D3SUR2"/>
<keyword evidence="6" id="KW-1185">Reference proteome</keyword>
<dbReference type="InterPro" id="IPR031148">
    <property type="entry name" value="Plexin"/>
</dbReference>
<evidence type="ECO:0000313" key="5">
    <source>
        <dbReference type="EMBL" id="KAG7456305.1"/>
    </source>
</evidence>
<dbReference type="CDD" id="cd00102">
    <property type="entry name" value="IPT"/>
    <property type="match status" value="2"/>
</dbReference>
<protein>
    <submittedName>
        <fullName evidence="5">Uncharacterized protein</fullName>
    </submittedName>
</protein>
<gene>
    <name evidence="5" type="ORF">MATL_G00250440</name>
</gene>
<dbReference type="GO" id="GO:0050772">
    <property type="term" value="P:positive regulation of axonogenesis"/>
    <property type="evidence" value="ECO:0007669"/>
    <property type="project" value="TreeGrafter"/>
</dbReference>
<dbReference type="InterPro" id="IPR013548">
    <property type="entry name" value="Plexin_cytoplasmic_RasGAP_dom"/>
</dbReference>
<dbReference type="Proteomes" id="UP001046870">
    <property type="component" value="Chromosome 23"/>
</dbReference>
<reference evidence="5" key="1">
    <citation type="submission" date="2021-01" db="EMBL/GenBank/DDBJ databases">
        <authorList>
            <person name="Zahm M."/>
            <person name="Roques C."/>
            <person name="Cabau C."/>
            <person name="Klopp C."/>
            <person name="Donnadieu C."/>
            <person name="Jouanno E."/>
            <person name="Lampietro C."/>
            <person name="Louis A."/>
            <person name="Herpin A."/>
            <person name="Echchiki A."/>
            <person name="Berthelot C."/>
            <person name="Parey E."/>
            <person name="Roest-Crollius H."/>
            <person name="Braasch I."/>
            <person name="Postlethwait J."/>
            <person name="Bobe J."/>
            <person name="Montfort J."/>
            <person name="Bouchez O."/>
            <person name="Begum T."/>
            <person name="Mejri S."/>
            <person name="Adams A."/>
            <person name="Chen W.-J."/>
            <person name="Guiguen Y."/>
        </authorList>
    </citation>
    <scope>NUCLEOTIDE SEQUENCE</scope>
    <source>
        <strain evidence="5">YG-15Mar2019-1</strain>
        <tissue evidence="5">Brain</tissue>
    </source>
</reference>
<dbReference type="GO" id="GO:0002116">
    <property type="term" value="C:semaphorin receptor complex"/>
    <property type="evidence" value="ECO:0007669"/>
    <property type="project" value="TreeGrafter"/>
</dbReference>
<evidence type="ECO:0000259" key="4">
    <source>
        <dbReference type="Pfam" id="PF08337"/>
    </source>
</evidence>
<organism evidence="5 6">
    <name type="scientific">Megalops atlanticus</name>
    <name type="common">Tarpon</name>
    <name type="synonym">Clupea gigantea</name>
    <dbReference type="NCBI Taxonomy" id="7932"/>
    <lineage>
        <taxon>Eukaryota</taxon>
        <taxon>Metazoa</taxon>
        <taxon>Chordata</taxon>
        <taxon>Craniata</taxon>
        <taxon>Vertebrata</taxon>
        <taxon>Euteleostomi</taxon>
        <taxon>Actinopterygii</taxon>
        <taxon>Neopterygii</taxon>
        <taxon>Teleostei</taxon>
        <taxon>Elopiformes</taxon>
        <taxon>Megalopidae</taxon>
        <taxon>Megalops</taxon>
    </lineage>
</organism>
<dbReference type="Gene3D" id="1.10.506.10">
    <property type="entry name" value="GTPase Activation - p120gap, domain 1"/>
    <property type="match status" value="1"/>
</dbReference>
<proteinExistence type="predicted"/>
<keyword evidence="2" id="KW-1133">Transmembrane helix</keyword>
<dbReference type="OrthoDB" id="125363at2759"/>
<dbReference type="GO" id="GO:0017154">
    <property type="term" value="F:semaphorin receptor activity"/>
    <property type="evidence" value="ECO:0007669"/>
    <property type="project" value="InterPro"/>
</dbReference>
<dbReference type="Gene3D" id="2.60.40.10">
    <property type="entry name" value="Immunoglobulins"/>
    <property type="match status" value="1"/>
</dbReference>
<dbReference type="InterPro" id="IPR013783">
    <property type="entry name" value="Ig-like_fold"/>
</dbReference>
<evidence type="ECO:0000259" key="3">
    <source>
        <dbReference type="Pfam" id="PF01833"/>
    </source>
</evidence>
<dbReference type="InterPro" id="IPR008936">
    <property type="entry name" value="Rho_GTPase_activation_prot"/>
</dbReference>
<keyword evidence="2" id="KW-0812">Transmembrane</keyword>
<dbReference type="GO" id="GO:0030334">
    <property type="term" value="P:regulation of cell migration"/>
    <property type="evidence" value="ECO:0007669"/>
    <property type="project" value="TreeGrafter"/>
</dbReference>
<feature type="transmembrane region" description="Helical" evidence="2">
    <location>
        <begin position="415"/>
        <end position="437"/>
    </location>
</feature>
<keyword evidence="2" id="KW-0472">Membrane</keyword>
<dbReference type="SUPFAM" id="SSF81296">
    <property type="entry name" value="E set domains"/>
    <property type="match status" value="1"/>
</dbReference>
<dbReference type="PANTHER" id="PTHR22625:SF4">
    <property type="entry name" value="PLEXIN-C1"/>
    <property type="match status" value="1"/>
</dbReference>
<feature type="domain" description="IPT/TIG" evidence="3">
    <location>
        <begin position="148"/>
        <end position="233"/>
    </location>
</feature>
<name>A0A9D3SUR2_MEGAT</name>
<evidence type="ECO:0000256" key="1">
    <source>
        <dbReference type="SAM" id="Coils"/>
    </source>
</evidence>
<sequence length="725" mass="80237">MFSLQVDLSPSKQEVTLNVMAHLNEQHTGSPSFSCAFNTEQGNLCVGSGSVSPSHSCSCSFSTEKLPAAGLRVRVRISVGNQQVSEDWTLRNCSALVGEPTAGLCSDCVTAGCLWSHDTCTWMSEPPRPSHTEAMCQSYPSGQNIPEPIIISVDPNEISFYGKNNVTLRGENLDQVTKIRIQDKMDCNPKESSVWNRSSRSLTFHIPSASKGVVTVCAVVPGGKCHGSAEITYRSLPSCGSLSPNSTWASGGRVVRILGSNLQFVDGVENDGNLQTLNINASSSGTGWYQTPASGDETVKSVRLKVANKTINCPPLTYHADPEFTSFTATPTGDDLRITIKKKTDKMNIGPEELTIWAVEGDTVHRCENIIVEPGRIISEDSVVCEISKEANAKIQTVNIILGYRTYEVDGAHSFMYLILLIFCIIPLIIVGVVWIYHVKQRNLMKQMNERLELLENDIRNKIQQGFVNMQTEKLDLTENVGAIPFLDYKHFASRIFFPEAGAATSSFLKDLGQDSVKVQTDESCQTLAQLIRDRFFLTSLIHTLEEQKNFTIKDKCTVATLLTVALHSDLPYLTEVMEDLLRTLMDLSSNTQPKLMLRRTKSIVAKLLTNWMSICLYGFLRESVGQPLYLLVSALNQQISKGPVDSVTEKALYTLNEDWLLWQAQDFNTLCIAVSESGGRKKQRYFFTSVLLLKPASSKSFFLRINISNSWPVESQTGIAENAS</sequence>
<dbReference type="EMBL" id="JAFDVH010000023">
    <property type="protein sequence ID" value="KAG7456305.1"/>
    <property type="molecule type" value="Genomic_DNA"/>
</dbReference>
<dbReference type="Pfam" id="PF08337">
    <property type="entry name" value="Plexin_cytopl"/>
    <property type="match status" value="1"/>
</dbReference>
<dbReference type="Pfam" id="PF01833">
    <property type="entry name" value="TIG"/>
    <property type="match status" value="1"/>
</dbReference>
<evidence type="ECO:0000256" key="2">
    <source>
        <dbReference type="SAM" id="Phobius"/>
    </source>
</evidence>